<feature type="transmembrane region" description="Helical" evidence="1">
    <location>
        <begin position="177"/>
        <end position="200"/>
    </location>
</feature>
<keyword evidence="1" id="KW-1133">Transmembrane helix</keyword>
<accession>A0A9W7DMD8</accession>
<evidence type="ECO:0000256" key="1">
    <source>
        <dbReference type="SAM" id="Phobius"/>
    </source>
</evidence>
<feature type="transmembrane region" description="Helical" evidence="1">
    <location>
        <begin position="132"/>
        <end position="156"/>
    </location>
</feature>
<organism evidence="2 3">
    <name type="scientific">Triparma retinervis</name>
    <dbReference type="NCBI Taxonomy" id="2557542"/>
    <lineage>
        <taxon>Eukaryota</taxon>
        <taxon>Sar</taxon>
        <taxon>Stramenopiles</taxon>
        <taxon>Ochrophyta</taxon>
        <taxon>Bolidophyceae</taxon>
        <taxon>Parmales</taxon>
        <taxon>Triparmaceae</taxon>
        <taxon>Triparma</taxon>
    </lineage>
</organism>
<dbReference type="OrthoDB" id="190312at2759"/>
<gene>
    <name evidence="2" type="ORF">TrRE_jg373</name>
</gene>
<reference evidence="2" key="1">
    <citation type="submission" date="2022-07" db="EMBL/GenBank/DDBJ databases">
        <title>Genome analysis of Parmales, a sister group of diatoms, reveals the evolutionary specialization of diatoms from phago-mixotrophs to photoautotrophs.</title>
        <authorList>
            <person name="Ban H."/>
            <person name="Sato S."/>
            <person name="Yoshikawa S."/>
            <person name="Kazumasa Y."/>
            <person name="Nakamura Y."/>
            <person name="Ichinomiya M."/>
            <person name="Saitoh K."/>
            <person name="Sato N."/>
            <person name="Blanc-Mathieu R."/>
            <person name="Endo H."/>
            <person name="Kuwata A."/>
            <person name="Ogata H."/>
        </authorList>
    </citation>
    <scope>NUCLEOTIDE SEQUENCE</scope>
</reference>
<proteinExistence type="predicted"/>
<keyword evidence="1" id="KW-0812">Transmembrane</keyword>
<keyword evidence="1" id="KW-0472">Membrane</keyword>
<feature type="transmembrane region" description="Helical" evidence="1">
    <location>
        <begin position="107"/>
        <end position="126"/>
    </location>
</feature>
<feature type="transmembrane region" description="Helical" evidence="1">
    <location>
        <begin position="65"/>
        <end position="86"/>
    </location>
</feature>
<dbReference type="EMBL" id="BRXZ01001871">
    <property type="protein sequence ID" value="GMH48393.1"/>
    <property type="molecule type" value="Genomic_DNA"/>
</dbReference>
<comment type="caution">
    <text evidence="2">The sequence shown here is derived from an EMBL/GenBank/DDBJ whole genome shotgun (WGS) entry which is preliminary data.</text>
</comment>
<name>A0A9W7DMD8_9STRA</name>
<keyword evidence="3" id="KW-1185">Reference proteome</keyword>
<feature type="transmembrane region" description="Helical" evidence="1">
    <location>
        <begin position="270"/>
        <end position="288"/>
    </location>
</feature>
<sequence length="356" mass="39176">MSITSFTCLNYTSTFAVNDKELPCPVPFIPTHPDVEWSLTEMMSFPSNYTCTQTYRDVAPAMYPIAQIVWTLIFTAMLALNSSWILKGVGGLKGLKDYKKYNSTVKGLLFIEAALFLYALYCAIDYQYMRGSIVVCFLCQVMMAYFLDSMIVLSAVNWSGMNNIVGRKPVPPKHYKIMRNMALVANFFMQLICCILSINFSTNGDPRMASQPLTWFDGNLSFLRTLGNIVVEFMGFSILVVEGRKLKAQIKGGSGGSEGSNSAAAKILKYIYTASVIVPLLMAFRLFTQVLPRINATIPTSVPVCSSAGAFMDATTMMTLVIFSAMLFVCQPGNKKKKSKVGAATTVTSTSSTTVE</sequence>
<evidence type="ECO:0000313" key="2">
    <source>
        <dbReference type="EMBL" id="GMH48393.1"/>
    </source>
</evidence>
<feature type="transmembrane region" description="Helical" evidence="1">
    <location>
        <begin position="308"/>
        <end position="330"/>
    </location>
</feature>
<feature type="transmembrane region" description="Helical" evidence="1">
    <location>
        <begin position="220"/>
        <end position="241"/>
    </location>
</feature>
<dbReference type="AlphaFoldDB" id="A0A9W7DMD8"/>
<evidence type="ECO:0000313" key="3">
    <source>
        <dbReference type="Proteomes" id="UP001165082"/>
    </source>
</evidence>
<dbReference type="Proteomes" id="UP001165082">
    <property type="component" value="Unassembled WGS sequence"/>
</dbReference>
<protein>
    <submittedName>
        <fullName evidence="2">Uncharacterized protein</fullName>
    </submittedName>
</protein>